<dbReference type="InterPro" id="IPR000014">
    <property type="entry name" value="PAS"/>
</dbReference>
<dbReference type="CDD" id="cd00075">
    <property type="entry name" value="HATPase"/>
    <property type="match status" value="1"/>
</dbReference>
<dbReference type="RefSeq" id="WP_204518389.1">
    <property type="nucleotide sequence ID" value="NZ_BAABIN010000002.1"/>
</dbReference>
<dbReference type="CDD" id="cd00130">
    <property type="entry name" value="PAS"/>
    <property type="match status" value="1"/>
</dbReference>
<keyword evidence="7" id="KW-0067">ATP-binding</keyword>
<dbReference type="PRINTS" id="PR00344">
    <property type="entry name" value="BCTRLSENSOR"/>
</dbReference>
<dbReference type="SUPFAM" id="SSF55785">
    <property type="entry name" value="PYP-like sensor domain (PAS domain)"/>
    <property type="match status" value="1"/>
</dbReference>
<evidence type="ECO:0000256" key="1">
    <source>
        <dbReference type="ARBA" id="ARBA00000085"/>
    </source>
</evidence>
<dbReference type="Pfam" id="PF00512">
    <property type="entry name" value="HisKA"/>
    <property type="match status" value="1"/>
</dbReference>
<dbReference type="InterPro" id="IPR000700">
    <property type="entry name" value="PAS-assoc_C"/>
</dbReference>
<keyword evidence="3" id="KW-0597">Phosphoprotein</keyword>
<evidence type="ECO:0000256" key="5">
    <source>
        <dbReference type="ARBA" id="ARBA00022741"/>
    </source>
</evidence>
<evidence type="ECO:0000256" key="2">
    <source>
        <dbReference type="ARBA" id="ARBA00012438"/>
    </source>
</evidence>
<dbReference type="InterPro" id="IPR013655">
    <property type="entry name" value="PAS_fold_3"/>
</dbReference>
<protein>
    <recommendedName>
        <fullName evidence="2">histidine kinase</fullName>
        <ecNumber evidence="2">2.7.13.3</ecNumber>
    </recommendedName>
</protein>
<keyword evidence="4" id="KW-0808">Transferase</keyword>
<comment type="catalytic activity">
    <reaction evidence="1">
        <text>ATP + protein L-histidine = ADP + protein N-phospho-L-histidine.</text>
        <dbReference type="EC" id="2.7.13.3"/>
    </reaction>
</comment>
<keyword evidence="6" id="KW-0418">Kinase</keyword>
<evidence type="ECO:0000256" key="8">
    <source>
        <dbReference type="ARBA" id="ARBA00023012"/>
    </source>
</evidence>
<dbReference type="Pfam" id="PF08447">
    <property type="entry name" value="PAS_3"/>
    <property type="match status" value="1"/>
</dbReference>
<dbReference type="NCBIfam" id="TIGR00229">
    <property type="entry name" value="sensory_box"/>
    <property type="match status" value="1"/>
</dbReference>
<dbReference type="PANTHER" id="PTHR43065:SF34">
    <property type="entry name" value="SPORULATION KINASE A"/>
    <property type="match status" value="1"/>
</dbReference>
<proteinExistence type="predicted"/>
<dbReference type="PROSITE" id="PS50109">
    <property type="entry name" value="HIS_KIN"/>
    <property type="match status" value="1"/>
</dbReference>
<reference evidence="11" key="1">
    <citation type="submission" date="2021-01" db="EMBL/GenBank/DDBJ databases">
        <title>Genomic Encyclopedia of Type Strains, Phase IV (KMG-IV): sequencing the most valuable type-strain genomes for metagenomic binning, comparative biology and taxonomic classification.</title>
        <authorList>
            <person name="Goeker M."/>
        </authorList>
    </citation>
    <scope>NUCLEOTIDE SEQUENCE</scope>
    <source>
        <strain evidence="11">DSM 25523</strain>
    </source>
</reference>
<dbReference type="SMART" id="SM00387">
    <property type="entry name" value="HATPase_c"/>
    <property type="match status" value="1"/>
</dbReference>
<dbReference type="Pfam" id="PF02518">
    <property type="entry name" value="HATPase_c"/>
    <property type="match status" value="1"/>
</dbReference>
<dbReference type="EC" id="2.7.13.3" evidence="2"/>
<evidence type="ECO:0000256" key="3">
    <source>
        <dbReference type="ARBA" id="ARBA00022553"/>
    </source>
</evidence>
<dbReference type="GO" id="GO:0000155">
    <property type="term" value="F:phosphorelay sensor kinase activity"/>
    <property type="evidence" value="ECO:0007669"/>
    <property type="project" value="InterPro"/>
</dbReference>
<feature type="domain" description="Histidine kinase" evidence="9">
    <location>
        <begin position="277"/>
        <end position="479"/>
    </location>
</feature>
<organism evidence="11 12">
    <name type="scientific">Brevibacillus fulvus</name>
    <dbReference type="NCBI Taxonomy" id="1125967"/>
    <lineage>
        <taxon>Bacteria</taxon>
        <taxon>Bacillati</taxon>
        <taxon>Bacillota</taxon>
        <taxon>Bacilli</taxon>
        <taxon>Bacillales</taxon>
        <taxon>Paenibacillaceae</taxon>
        <taxon>Brevibacillus</taxon>
    </lineage>
</organism>
<evidence type="ECO:0000313" key="12">
    <source>
        <dbReference type="Proteomes" id="UP000717624"/>
    </source>
</evidence>
<dbReference type="SMART" id="SM00086">
    <property type="entry name" value="PAC"/>
    <property type="match status" value="1"/>
</dbReference>
<dbReference type="SUPFAM" id="SSF47384">
    <property type="entry name" value="Homodimeric domain of signal transducing histidine kinase"/>
    <property type="match status" value="1"/>
</dbReference>
<dbReference type="InterPro" id="IPR035965">
    <property type="entry name" value="PAS-like_dom_sf"/>
</dbReference>
<evidence type="ECO:0000313" key="11">
    <source>
        <dbReference type="EMBL" id="MBM7590655.1"/>
    </source>
</evidence>
<evidence type="ECO:0000256" key="7">
    <source>
        <dbReference type="ARBA" id="ARBA00022840"/>
    </source>
</evidence>
<dbReference type="GO" id="GO:0005524">
    <property type="term" value="F:ATP binding"/>
    <property type="evidence" value="ECO:0007669"/>
    <property type="project" value="UniProtKB-KW"/>
</dbReference>
<dbReference type="SMART" id="SM00388">
    <property type="entry name" value="HisKA"/>
    <property type="match status" value="1"/>
</dbReference>
<dbReference type="InterPro" id="IPR003594">
    <property type="entry name" value="HATPase_dom"/>
</dbReference>
<evidence type="ECO:0000256" key="6">
    <source>
        <dbReference type="ARBA" id="ARBA00022777"/>
    </source>
</evidence>
<dbReference type="PANTHER" id="PTHR43065">
    <property type="entry name" value="SENSOR HISTIDINE KINASE"/>
    <property type="match status" value="1"/>
</dbReference>
<dbReference type="InterPro" id="IPR003661">
    <property type="entry name" value="HisK_dim/P_dom"/>
</dbReference>
<comment type="caution">
    <text evidence="11">The sequence shown here is derived from an EMBL/GenBank/DDBJ whole genome shotgun (WGS) entry which is preliminary data.</text>
</comment>
<feature type="domain" description="PAC" evidence="10">
    <location>
        <begin position="212"/>
        <end position="264"/>
    </location>
</feature>
<dbReference type="InterPro" id="IPR036890">
    <property type="entry name" value="HATPase_C_sf"/>
</dbReference>
<dbReference type="SUPFAM" id="SSF55874">
    <property type="entry name" value="ATPase domain of HSP90 chaperone/DNA topoisomerase II/histidine kinase"/>
    <property type="match status" value="1"/>
</dbReference>
<gene>
    <name evidence="11" type="ORF">JOD01_002259</name>
</gene>
<dbReference type="Proteomes" id="UP000717624">
    <property type="component" value="Unassembled WGS sequence"/>
</dbReference>
<dbReference type="InterPro" id="IPR004358">
    <property type="entry name" value="Sig_transdc_His_kin-like_C"/>
</dbReference>
<sequence>MESGFKETVIQQAFCLSFAATISEAGSPAVTDISVPLWQALGYRSPAGKMNLDDLLAENTELAGLYRQKAAEKAPFFYFEANFFDANRRKIPAKMVCFPDGFAQANRFLHAVQLIPQQGGKQIERTERTVAPCRKLVDRWHDGLFHLLVNHIDSIFWIQELPARQVIYLSPSFEKIWGIPAAKVYADQSVWQQMVLKEDQDVFHHVSLEKNFCREFRIVRPDGTIRWIRDMGNPVFDAAGNVCLLVGIAEDITELKMKDELLQKTEKLRLVGELAAGIAHEVRNPLTTVKGFIQLLQREIDPHVCKLMLQEMDRIAKIVDEFLFLAKPKPVNRLAVQSVSALTRQVTDLLLPEAILHNVQLVCETEDFPFVCDANQIKQVLINLIKNAIEAMPIGGIVKIRSYQYNETLFALEIIDGGVGIAPDRLDRLGEPFFSQKEKGIGLGLMICFKIIENHRGRLQIDSELGQGTKATIYLPIAQPADGQTGSSG</sequence>
<accession>A0A939BPM9</accession>
<dbReference type="InterPro" id="IPR036097">
    <property type="entry name" value="HisK_dim/P_sf"/>
</dbReference>
<dbReference type="InterPro" id="IPR005467">
    <property type="entry name" value="His_kinase_dom"/>
</dbReference>
<evidence type="ECO:0000256" key="4">
    <source>
        <dbReference type="ARBA" id="ARBA00022679"/>
    </source>
</evidence>
<dbReference type="Gene3D" id="1.10.287.130">
    <property type="match status" value="1"/>
</dbReference>
<keyword evidence="8" id="KW-0902">Two-component regulatory system</keyword>
<dbReference type="Gene3D" id="3.30.450.20">
    <property type="entry name" value="PAS domain"/>
    <property type="match status" value="1"/>
</dbReference>
<evidence type="ECO:0000259" key="9">
    <source>
        <dbReference type="PROSITE" id="PS50109"/>
    </source>
</evidence>
<evidence type="ECO:0000259" key="10">
    <source>
        <dbReference type="PROSITE" id="PS50113"/>
    </source>
</evidence>
<dbReference type="InterPro" id="IPR001610">
    <property type="entry name" value="PAC"/>
</dbReference>
<keyword evidence="5" id="KW-0547">Nucleotide-binding</keyword>
<dbReference type="EMBL" id="JAFBEB010000006">
    <property type="protein sequence ID" value="MBM7590655.1"/>
    <property type="molecule type" value="Genomic_DNA"/>
</dbReference>
<dbReference type="Gene3D" id="3.30.565.10">
    <property type="entry name" value="Histidine kinase-like ATPase, C-terminal domain"/>
    <property type="match status" value="1"/>
</dbReference>
<dbReference type="AlphaFoldDB" id="A0A939BPM9"/>
<dbReference type="CDD" id="cd00082">
    <property type="entry name" value="HisKA"/>
    <property type="match status" value="1"/>
</dbReference>
<dbReference type="PROSITE" id="PS50113">
    <property type="entry name" value="PAC"/>
    <property type="match status" value="1"/>
</dbReference>
<name>A0A939BPM9_9BACL</name>
<keyword evidence="12" id="KW-1185">Reference proteome</keyword>